<protein>
    <submittedName>
        <fullName evidence="1">Transposase domain-containing protein</fullName>
    </submittedName>
</protein>
<sequence length="203" mass="23686">MQVSFNIDGIPLFNSSNKQFWPILCRVHLNQVKIKPFPVALFYGDSKPFSIFEYLNEFIKEINQLTSEGLQINEFRFEIRVMCITCDAPARSYVKGIKGHNAYFGCETCIQKGVNLNRRIIYIETNSHPRTHQNFVSKEYPAHHLFDTPLKNMLNIDLIKQVTLDYMHLCCLGVMRKLLNYWYKGGNMEAVRLSVSLRLRLSN</sequence>
<name>A0JPR4_TRICA</name>
<dbReference type="AlphaFoldDB" id="A0JPR4"/>
<evidence type="ECO:0000313" key="1">
    <source>
        <dbReference type="EMBL" id="CAK26778.2"/>
    </source>
</evidence>
<reference evidence="1" key="1">
    <citation type="journal article" date="2006" name="BMC Evol. Biol.">
        <title>SmTRC1, a novel Schistosoma mansoni DNA transposon, discloses new families of animal and fungi transposons belonging to the CACTA superfamily.</title>
        <authorList>
            <person name="DeMarco R."/>
            <person name="Venancio T.M."/>
            <person name="Verjovski-Almeida S."/>
        </authorList>
    </citation>
    <scope>NUCLEOTIDE SEQUENCE</scope>
</reference>
<dbReference type="PANTHER" id="PTHR33053">
    <property type="entry name" value="PROTEIN, PUTATIVE-RELATED"/>
    <property type="match status" value="1"/>
</dbReference>
<proteinExistence type="predicted"/>
<accession>A0JPR4</accession>
<organism evidence="1">
    <name type="scientific">Tribolium castaneum</name>
    <name type="common">Red flour beetle</name>
    <dbReference type="NCBI Taxonomy" id="7070"/>
    <lineage>
        <taxon>Eukaryota</taxon>
        <taxon>Metazoa</taxon>
        <taxon>Ecdysozoa</taxon>
        <taxon>Arthropoda</taxon>
        <taxon>Hexapoda</taxon>
        <taxon>Insecta</taxon>
        <taxon>Pterygota</taxon>
        <taxon>Neoptera</taxon>
        <taxon>Endopterygota</taxon>
        <taxon>Coleoptera</taxon>
        <taxon>Polyphaga</taxon>
        <taxon>Cucujiformia</taxon>
        <taxon>Tenebrionidae</taxon>
        <taxon>Tenebrionidae incertae sedis</taxon>
        <taxon>Tribolium</taxon>
    </lineage>
</organism>
<dbReference type="EMBL" id="BN000946">
    <property type="protein sequence ID" value="CAK26778.2"/>
    <property type="molecule type" value="Genomic_DNA"/>
</dbReference>